<comment type="similarity">
    <text evidence="1">Belongs to the UPF0696 family.</text>
</comment>
<dbReference type="Proteomes" id="UP001270362">
    <property type="component" value="Unassembled WGS sequence"/>
</dbReference>
<evidence type="ECO:0000313" key="2">
    <source>
        <dbReference type="EMBL" id="KAK3690037.1"/>
    </source>
</evidence>
<organism evidence="2 3">
    <name type="scientific">Podospora appendiculata</name>
    <dbReference type="NCBI Taxonomy" id="314037"/>
    <lineage>
        <taxon>Eukaryota</taxon>
        <taxon>Fungi</taxon>
        <taxon>Dikarya</taxon>
        <taxon>Ascomycota</taxon>
        <taxon>Pezizomycotina</taxon>
        <taxon>Sordariomycetes</taxon>
        <taxon>Sordariomycetidae</taxon>
        <taxon>Sordariales</taxon>
        <taxon>Podosporaceae</taxon>
        <taxon>Podospora</taxon>
    </lineage>
</organism>
<dbReference type="InterPro" id="IPR023398">
    <property type="entry name" value="TIF_eIF4e-like"/>
</dbReference>
<dbReference type="SUPFAM" id="SSF55418">
    <property type="entry name" value="eIF4e-like"/>
    <property type="match status" value="1"/>
</dbReference>
<dbReference type="PANTHER" id="PTHR31977">
    <property type="entry name" value="UPF0696 PROTEIN C11ORF68"/>
    <property type="match status" value="1"/>
</dbReference>
<evidence type="ECO:0008006" key="4">
    <source>
        <dbReference type="Google" id="ProtNLM"/>
    </source>
</evidence>
<comment type="caution">
    <text evidence="2">The sequence shown here is derived from an EMBL/GenBank/DDBJ whole genome shotgun (WGS) entry which is preliminary data.</text>
</comment>
<dbReference type="AlphaFoldDB" id="A0AAE0XCX1"/>
<protein>
    <recommendedName>
        <fullName evidence="4">DUF1917-domain-containing protein</fullName>
    </recommendedName>
</protein>
<dbReference type="PANTHER" id="PTHR31977:SF1">
    <property type="entry name" value="UPF0696 PROTEIN C11ORF68"/>
    <property type="match status" value="1"/>
</dbReference>
<name>A0AAE0XCX1_9PEZI</name>
<reference evidence="2" key="1">
    <citation type="journal article" date="2023" name="Mol. Phylogenet. Evol.">
        <title>Genome-scale phylogeny and comparative genomics of the fungal order Sordariales.</title>
        <authorList>
            <person name="Hensen N."/>
            <person name="Bonometti L."/>
            <person name="Westerberg I."/>
            <person name="Brannstrom I.O."/>
            <person name="Guillou S."/>
            <person name="Cros-Aarteil S."/>
            <person name="Calhoun S."/>
            <person name="Haridas S."/>
            <person name="Kuo A."/>
            <person name="Mondo S."/>
            <person name="Pangilinan J."/>
            <person name="Riley R."/>
            <person name="LaButti K."/>
            <person name="Andreopoulos B."/>
            <person name="Lipzen A."/>
            <person name="Chen C."/>
            <person name="Yan M."/>
            <person name="Daum C."/>
            <person name="Ng V."/>
            <person name="Clum A."/>
            <person name="Steindorff A."/>
            <person name="Ohm R.A."/>
            <person name="Martin F."/>
            <person name="Silar P."/>
            <person name="Natvig D.O."/>
            <person name="Lalanne C."/>
            <person name="Gautier V."/>
            <person name="Ament-Velasquez S.L."/>
            <person name="Kruys A."/>
            <person name="Hutchinson M.I."/>
            <person name="Powell A.J."/>
            <person name="Barry K."/>
            <person name="Miller A.N."/>
            <person name="Grigoriev I.V."/>
            <person name="Debuchy R."/>
            <person name="Gladieux P."/>
            <person name="Hiltunen Thoren M."/>
            <person name="Johannesson H."/>
        </authorList>
    </citation>
    <scope>NUCLEOTIDE SEQUENCE</scope>
    <source>
        <strain evidence="2">CBS 314.62</strain>
    </source>
</reference>
<reference evidence="2" key="2">
    <citation type="submission" date="2023-06" db="EMBL/GenBank/DDBJ databases">
        <authorList>
            <consortium name="Lawrence Berkeley National Laboratory"/>
            <person name="Haridas S."/>
            <person name="Hensen N."/>
            <person name="Bonometti L."/>
            <person name="Westerberg I."/>
            <person name="Brannstrom I.O."/>
            <person name="Guillou S."/>
            <person name="Cros-Aarteil S."/>
            <person name="Calhoun S."/>
            <person name="Kuo A."/>
            <person name="Mondo S."/>
            <person name="Pangilinan J."/>
            <person name="Riley R."/>
            <person name="Labutti K."/>
            <person name="Andreopoulos B."/>
            <person name="Lipzen A."/>
            <person name="Chen C."/>
            <person name="Yanf M."/>
            <person name="Daum C."/>
            <person name="Ng V."/>
            <person name="Clum A."/>
            <person name="Steindorff A."/>
            <person name="Ohm R."/>
            <person name="Martin F."/>
            <person name="Silar P."/>
            <person name="Natvig D."/>
            <person name="Lalanne C."/>
            <person name="Gautier V."/>
            <person name="Ament-Velasquez S.L."/>
            <person name="Kruys A."/>
            <person name="Hutchinson M.I."/>
            <person name="Powell A.J."/>
            <person name="Barry K."/>
            <person name="Miller A.N."/>
            <person name="Grigoriev I.V."/>
            <person name="Debuchy R."/>
            <person name="Gladieux P."/>
            <person name="Thoren M.H."/>
            <person name="Johannesson H."/>
        </authorList>
    </citation>
    <scope>NUCLEOTIDE SEQUENCE</scope>
    <source>
        <strain evidence="2">CBS 314.62</strain>
    </source>
</reference>
<evidence type="ECO:0000313" key="3">
    <source>
        <dbReference type="Proteomes" id="UP001270362"/>
    </source>
</evidence>
<evidence type="ECO:0000256" key="1">
    <source>
        <dbReference type="ARBA" id="ARBA00010568"/>
    </source>
</evidence>
<keyword evidence="3" id="KW-1185">Reference proteome</keyword>
<dbReference type="InterPro" id="IPR015034">
    <property type="entry name" value="Bles03"/>
</dbReference>
<proteinExistence type="inferred from homology"/>
<dbReference type="EMBL" id="JAULSO010000002">
    <property type="protein sequence ID" value="KAK3690037.1"/>
    <property type="molecule type" value="Genomic_DNA"/>
</dbReference>
<gene>
    <name evidence="2" type="ORF">B0T22DRAFT_185823</name>
</gene>
<dbReference type="Pfam" id="PF08939">
    <property type="entry name" value="Bles03"/>
    <property type="match status" value="1"/>
</dbReference>
<sequence>MDSDAESDFYGSKETITALNSRLNSHTISSLWIAHQTSRSLLPQPNHALPPPPGALHNHFPNAEDRLSARQLDETVDAFLARLPPATTDIAPGLDWIWIANPYIPPPDSKSRPFVGAFNTRGQALLDSLAAFITATSRPTAGKSPFVAQRVIAKQREDTVQSLHDLAAECNLMSGKWMLFPQPGDVNAVWAQVARATANNELGQMAKVATRTANSAEPRLICVYTKDYRDKEDVARVLRRLRELGLVRDGEKRIYYKTDGWTNLGIYGGNEWNIKASLYSSNDIFAYIKQHGSRR</sequence>
<dbReference type="Gene3D" id="3.30.760.10">
    <property type="entry name" value="RNA Cap, Translation Initiation Factor Eif4e"/>
    <property type="match status" value="1"/>
</dbReference>
<accession>A0AAE0XCX1</accession>